<evidence type="ECO:0000256" key="10">
    <source>
        <dbReference type="ARBA" id="ARBA00023268"/>
    </source>
</evidence>
<dbReference type="SUPFAM" id="SSF51735">
    <property type="entry name" value="NAD(P)-binding Rossmann-fold domains"/>
    <property type="match status" value="1"/>
</dbReference>
<comment type="catalytic activity">
    <reaction evidence="11">
        <text>(6R)-5,10-methylene-5,6,7,8-tetrahydrofolate + NADP(+) = (6R)-5,10-methenyltetrahydrofolate + NADPH</text>
        <dbReference type="Rhea" id="RHEA:22812"/>
        <dbReference type="ChEBI" id="CHEBI:15636"/>
        <dbReference type="ChEBI" id="CHEBI:57455"/>
        <dbReference type="ChEBI" id="CHEBI:57783"/>
        <dbReference type="ChEBI" id="CHEBI:58349"/>
        <dbReference type="EC" id="1.5.1.5"/>
    </reaction>
</comment>
<dbReference type="InterPro" id="IPR020631">
    <property type="entry name" value="THF_DH/CycHdrlase_NAD-bd_dom"/>
</dbReference>
<comment type="function">
    <text evidence="11">Catalyzes the oxidation of 5,10-methylenetetrahydrofolate to 5,10-methenyltetrahydrofolate and then the hydrolysis of 5,10-methenyltetrahydrofolate to 10-formyltetrahydrofolate.</text>
</comment>
<comment type="similarity">
    <text evidence="11">Belongs to the tetrahydrofolate dehydrogenase/cyclohydrolase family.</text>
</comment>
<dbReference type="EC" id="1.5.1.5" evidence="11"/>
<dbReference type="Gene3D" id="3.40.50.10860">
    <property type="entry name" value="Leucine Dehydrogenase, chain A, domain 1"/>
    <property type="match status" value="1"/>
</dbReference>
<evidence type="ECO:0000259" key="12">
    <source>
        <dbReference type="Pfam" id="PF00763"/>
    </source>
</evidence>
<proteinExistence type="inferred from homology"/>
<organism evidence="14 15">
    <name type="scientific">Streptomyces polygonati</name>
    <dbReference type="NCBI Taxonomy" id="1617087"/>
    <lineage>
        <taxon>Bacteria</taxon>
        <taxon>Bacillati</taxon>
        <taxon>Actinomycetota</taxon>
        <taxon>Actinomycetes</taxon>
        <taxon>Kitasatosporales</taxon>
        <taxon>Streptomycetaceae</taxon>
        <taxon>Streptomyces</taxon>
    </lineage>
</organism>
<dbReference type="Proteomes" id="UP001595765">
    <property type="component" value="Unassembled WGS sequence"/>
</dbReference>
<keyword evidence="10 11" id="KW-0511">Multifunctional enzyme</keyword>
<feature type="domain" description="Tetrahydrofolate dehydrogenase/cyclohydrolase NAD(P)-binding" evidence="13">
    <location>
        <begin position="168"/>
        <end position="310"/>
    </location>
</feature>
<keyword evidence="2 11" id="KW-0554">One-carbon metabolism</keyword>
<evidence type="ECO:0000259" key="13">
    <source>
        <dbReference type="Pfam" id="PF02882"/>
    </source>
</evidence>
<dbReference type="PRINTS" id="PR00085">
    <property type="entry name" value="THFDHDRGNASE"/>
</dbReference>
<accession>A0ABV8HM55</accession>
<dbReference type="Pfam" id="PF02882">
    <property type="entry name" value="THF_DHG_CYH_C"/>
    <property type="match status" value="1"/>
</dbReference>
<evidence type="ECO:0000256" key="2">
    <source>
        <dbReference type="ARBA" id="ARBA00022563"/>
    </source>
</evidence>
<feature type="binding site" evidence="11">
    <location>
        <begin position="194"/>
        <end position="196"/>
    </location>
    <ligand>
        <name>NADP(+)</name>
        <dbReference type="ChEBI" id="CHEBI:58349"/>
    </ligand>
</feature>
<feature type="domain" description="Tetrahydrofolate dehydrogenase/cyclohydrolase catalytic" evidence="12">
    <location>
        <begin position="35"/>
        <end position="149"/>
    </location>
</feature>
<dbReference type="EC" id="3.5.4.9" evidence="11"/>
<comment type="subunit">
    <text evidence="11">Homodimer.</text>
</comment>
<evidence type="ECO:0000256" key="8">
    <source>
        <dbReference type="ARBA" id="ARBA00023102"/>
    </source>
</evidence>
<sequence>MTGDGIASGVAASGPSGHLGGTAGAGAAPPPARALTGAARAAELRAEVAALAASLTERGTTPRLAVLVATEDESTAWYVRSIARAATKTGIVCDTVTLPPTASPDRIAELLAELSADPAVHGVILQTPLPPGAVAAELAAAIAPDKDVDGANPLSLGRLAAGRPAFAPATAAAVVELLDAHGIELLGRTVAVVGRSTVVGKPLAHLLLDRDATVTVCHSRTADLAAATRHADIVVAAAGRPGLITAAHIGEGAVVVDVGTNPTPEGGLTGDVDAESVAPKAGALSPVPGGVGPITTALLLRHTVRAAERAAGAATGPEPGAGPGLT</sequence>
<dbReference type="SUPFAM" id="SSF53223">
    <property type="entry name" value="Aminoacid dehydrogenase-like, N-terminal domain"/>
    <property type="match status" value="1"/>
</dbReference>
<feature type="binding site" evidence="11">
    <location>
        <position position="260"/>
    </location>
    <ligand>
        <name>NADP(+)</name>
        <dbReference type="ChEBI" id="CHEBI:58349"/>
    </ligand>
</feature>
<dbReference type="EMBL" id="JBHSBB010000010">
    <property type="protein sequence ID" value="MFC4033108.1"/>
    <property type="molecule type" value="Genomic_DNA"/>
</dbReference>
<gene>
    <name evidence="11" type="primary">folD</name>
    <name evidence="14" type="ORF">ACFO3J_16670</name>
</gene>
<dbReference type="RefSeq" id="WP_386430155.1">
    <property type="nucleotide sequence ID" value="NZ_JBHSBB010000010.1"/>
</dbReference>
<keyword evidence="7 11" id="KW-0560">Oxidoreductase</keyword>
<name>A0ABV8HM55_9ACTN</name>
<comment type="catalytic activity">
    <reaction evidence="11">
        <text>(6R)-5,10-methenyltetrahydrofolate + H2O = (6R)-10-formyltetrahydrofolate + H(+)</text>
        <dbReference type="Rhea" id="RHEA:23700"/>
        <dbReference type="ChEBI" id="CHEBI:15377"/>
        <dbReference type="ChEBI" id="CHEBI:15378"/>
        <dbReference type="ChEBI" id="CHEBI:57455"/>
        <dbReference type="ChEBI" id="CHEBI:195366"/>
        <dbReference type="EC" id="3.5.4.9"/>
    </reaction>
</comment>
<dbReference type="CDD" id="cd01080">
    <property type="entry name" value="NAD_bind_m-THF_DH_Cyclohyd"/>
    <property type="match status" value="1"/>
</dbReference>
<keyword evidence="9 11" id="KW-0486">Methionine biosynthesis</keyword>
<evidence type="ECO:0000256" key="5">
    <source>
        <dbReference type="ARBA" id="ARBA00022801"/>
    </source>
</evidence>
<keyword evidence="5 11" id="KW-0378">Hydrolase</keyword>
<dbReference type="Pfam" id="PF00763">
    <property type="entry name" value="THF_DHG_CYH"/>
    <property type="match status" value="1"/>
</dbReference>
<keyword evidence="6 11" id="KW-0521">NADP</keyword>
<comment type="caution">
    <text evidence="14">The sequence shown here is derived from an EMBL/GenBank/DDBJ whole genome shotgun (WGS) entry which is preliminary data.</text>
</comment>
<protein>
    <recommendedName>
        <fullName evidence="11">Bifunctional protein FolD</fullName>
    </recommendedName>
    <domain>
        <recommendedName>
            <fullName evidence="11">Methylenetetrahydrofolate dehydrogenase</fullName>
            <ecNumber evidence="11">1.5.1.5</ecNumber>
        </recommendedName>
    </domain>
    <domain>
        <recommendedName>
            <fullName evidence="11">Methenyltetrahydrofolate cyclohydrolase</fullName>
            <ecNumber evidence="11">3.5.4.9</ecNumber>
        </recommendedName>
    </domain>
</protein>
<evidence type="ECO:0000256" key="6">
    <source>
        <dbReference type="ARBA" id="ARBA00022857"/>
    </source>
</evidence>
<dbReference type="InterPro" id="IPR036291">
    <property type="entry name" value="NAD(P)-bd_dom_sf"/>
</dbReference>
<evidence type="ECO:0000256" key="7">
    <source>
        <dbReference type="ARBA" id="ARBA00023002"/>
    </source>
</evidence>
<evidence type="ECO:0000256" key="11">
    <source>
        <dbReference type="HAMAP-Rule" id="MF_01576"/>
    </source>
</evidence>
<dbReference type="InterPro" id="IPR020630">
    <property type="entry name" value="THF_DH/CycHdrlase_cat_dom"/>
</dbReference>
<dbReference type="InterPro" id="IPR046346">
    <property type="entry name" value="Aminoacid_DH-like_N_sf"/>
</dbReference>
<evidence type="ECO:0000313" key="14">
    <source>
        <dbReference type="EMBL" id="MFC4033108.1"/>
    </source>
</evidence>
<keyword evidence="15" id="KW-1185">Reference proteome</keyword>
<evidence type="ECO:0000256" key="1">
    <source>
        <dbReference type="ARBA" id="ARBA00004777"/>
    </source>
</evidence>
<comment type="caution">
    <text evidence="11">Lacks conserved residue(s) required for the propagation of feature annotation.</text>
</comment>
<evidence type="ECO:0000256" key="3">
    <source>
        <dbReference type="ARBA" id="ARBA00022605"/>
    </source>
</evidence>
<evidence type="ECO:0000256" key="9">
    <source>
        <dbReference type="ARBA" id="ARBA00023167"/>
    </source>
</evidence>
<comment type="pathway">
    <text evidence="1 11">One-carbon metabolism; tetrahydrofolate interconversion.</text>
</comment>
<evidence type="ECO:0000313" key="15">
    <source>
        <dbReference type="Proteomes" id="UP001595765"/>
    </source>
</evidence>
<evidence type="ECO:0000256" key="4">
    <source>
        <dbReference type="ARBA" id="ARBA00022755"/>
    </source>
</evidence>
<keyword evidence="8 11" id="KW-0368">Histidine biosynthesis</keyword>
<dbReference type="PANTHER" id="PTHR48099">
    <property type="entry name" value="C-1-TETRAHYDROFOLATE SYNTHASE, CYTOPLASMIC-RELATED"/>
    <property type="match status" value="1"/>
</dbReference>
<keyword evidence="4 11" id="KW-0658">Purine biosynthesis</keyword>
<dbReference type="PANTHER" id="PTHR48099:SF5">
    <property type="entry name" value="C-1-TETRAHYDROFOLATE SYNTHASE, CYTOPLASMIC"/>
    <property type="match status" value="1"/>
</dbReference>
<dbReference type="InterPro" id="IPR000672">
    <property type="entry name" value="THF_DH/CycHdrlase"/>
</dbReference>
<dbReference type="HAMAP" id="MF_01576">
    <property type="entry name" value="THF_DHG_CYH"/>
    <property type="match status" value="1"/>
</dbReference>
<reference evidence="15" key="1">
    <citation type="journal article" date="2019" name="Int. J. Syst. Evol. Microbiol.">
        <title>The Global Catalogue of Microorganisms (GCM) 10K type strain sequencing project: providing services to taxonomists for standard genome sequencing and annotation.</title>
        <authorList>
            <consortium name="The Broad Institute Genomics Platform"/>
            <consortium name="The Broad Institute Genome Sequencing Center for Infectious Disease"/>
            <person name="Wu L."/>
            <person name="Ma J."/>
        </authorList>
    </citation>
    <scope>NUCLEOTIDE SEQUENCE [LARGE SCALE GENOMIC DNA]</scope>
    <source>
        <strain evidence="15">CGMCC 4.7237</strain>
    </source>
</reference>
<dbReference type="Gene3D" id="3.40.50.720">
    <property type="entry name" value="NAD(P)-binding Rossmann-like Domain"/>
    <property type="match status" value="1"/>
</dbReference>
<keyword evidence="3 11" id="KW-0028">Amino-acid biosynthesis</keyword>